<dbReference type="GO" id="GO:0009636">
    <property type="term" value="P:response to toxic substance"/>
    <property type="evidence" value="ECO:0007669"/>
    <property type="project" value="UniProtKB-KW"/>
</dbReference>
<keyword evidence="13" id="KW-1185">Reference proteome</keyword>
<dbReference type="AlphaFoldDB" id="A0A1Y6B8P1"/>
<evidence type="ECO:0000256" key="5">
    <source>
        <dbReference type="ARBA" id="ARBA00022643"/>
    </source>
</evidence>
<dbReference type="InterPro" id="IPR004136">
    <property type="entry name" value="NMO"/>
</dbReference>
<evidence type="ECO:0000313" key="13">
    <source>
        <dbReference type="Proteomes" id="UP000192917"/>
    </source>
</evidence>
<dbReference type="FunFam" id="3.20.20.70:FF:000154">
    <property type="entry name" value="Probable nitronate monooxygenase"/>
    <property type="match status" value="1"/>
</dbReference>
<dbReference type="Proteomes" id="UP000192917">
    <property type="component" value="Unassembled WGS sequence"/>
</dbReference>
<evidence type="ECO:0000256" key="4">
    <source>
        <dbReference type="ARBA" id="ARBA00022630"/>
    </source>
</evidence>
<dbReference type="PANTHER" id="PTHR42747">
    <property type="entry name" value="NITRONATE MONOOXYGENASE-RELATED"/>
    <property type="match status" value="1"/>
</dbReference>
<protein>
    <recommendedName>
        <fullName evidence="11">Nitronate monooxygenase</fullName>
    </recommendedName>
    <alternativeName>
        <fullName evidence="9">Propionate 3-nitronate monooxygenase</fullName>
    </alternativeName>
</protein>
<dbReference type="GO" id="GO:0018580">
    <property type="term" value="F:nitronate monooxygenase activity"/>
    <property type="evidence" value="ECO:0007669"/>
    <property type="project" value="InterPro"/>
</dbReference>
<organism evidence="12 13">
    <name type="scientific">Tistlia consotensis USBA 355</name>
    <dbReference type="NCBI Taxonomy" id="560819"/>
    <lineage>
        <taxon>Bacteria</taxon>
        <taxon>Pseudomonadati</taxon>
        <taxon>Pseudomonadota</taxon>
        <taxon>Alphaproteobacteria</taxon>
        <taxon>Rhodospirillales</taxon>
        <taxon>Rhodovibrionaceae</taxon>
        <taxon>Tistlia</taxon>
    </lineage>
</organism>
<dbReference type="PANTHER" id="PTHR42747:SF3">
    <property type="entry name" value="NITRONATE MONOOXYGENASE-RELATED"/>
    <property type="match status" value="1"/>
</dbReference>
<keyword evidence="3" id="KW-0216">Detoxification</keyword>
<dbReference type="STRING" id="560819.SAMN05428998_101388"/>
<keyword evidence="4" id="KW-0285">Flavoprotein</keyword>
<comment type="similarity">
    <text evidence="2">Belongs to the nitronate monooxygenase family. NMO class I subfamily.</text>
</comment>
<accession>A0A1Y6B8P1</accession>
<evidence type="ECO:0000256" key="7">
    <source>
        <dbReference type="ARBA" id="ARBA00023002"/>
    </source>
</evidence>
<dbReference type="Pfam" id="PF03060">
    <property type="entry name" value="NMO"/>
    <property type="match status" value="1"/>
</dbReference>
<dbReference type="Gene3D" id="3.20.20.70">
    <property type="entry name" value="Aldolase class I"/>
    <property type="match status" value="1"/>
</dbReference>
<evidence type="ECO:0000256" key="10">
    <source>
        <dbReference type="ARBA" id="ARBA00049401"/>
    </source>
</evidence>
<evidence type="ECO:0000256" key="3">
    <source>
        <dbReference type="ARBA" id="ARBA00022575"/>
    </source>
</evidence>
<keyword evidence="6" id="KW-0547">Nucleotide-binding</keyword>
<proteinExistence type="inferred from homology"/>
<evidence type="ECO:0000256" key="8">
    <source>
        <dbReference type="ARBA" id="ARBA00023033"/>
    </source>
</evidence>
<keyword evidence="5" id="KW-0288">FMN</keyword>
<dbReference type="InterPro" id="IPR013785">
    <property type="entry name" value="Aldolase_TIM"/>
</dbReference>
<dbReference type="RefSeq" id="WP_085120732.1">
    <property type="nucleotide sequence ID" value="NZ_FWZX01000001.1"/>
</dbReference>
<comment type="catalytic activity">
    <reaction evidence="10">
        <text>3 propionate 3-nitronate + 3 O2 + H2O = 3 3-oxopropanoate + 2 nitrate + nitrite + H2O2 + 3 H(+)</text>
        <dbReference type="Rhea" id="RHEA:57332"/>
        <dbReference type="ChEBI" id="CHEBI:15377"/>
        <dbReference type="ChEBI" id="CHEBI:15378"/>
        <dbReference type="ChEBI" id="CHEBI:15379"/>
        <dbReference type="ChEBI" id="CHEBI:16240"/>
        <dbReference type="ChEBI" id="CHEBI:16301"/>
        <dbReference type="ChEBI" id="CHEBI:17632"/>
        <dbReference type="ChEBI" id="CHEBI:33190"/>
        <dbReference type="ChEBI" id="CHEBI:136067"/>
    </reaction>
</comment>
<keyword evidence="7" id="KW-0560">Oxidoreductase</keyword>
<gene>
    <name evidence="12" type="ORF">SAMN05428998_101388</name>
</gene>
<evidence type="ECO:0000256" key="11">
    <source>
        <dbReference type="ARBA" id="ARBA00067136"/>
    </source>
</evidence>
<dbReference type="EMBL" id="FWZX01000001">
    <property type="protein sequence ID" value="SME91297.1"/>
    <property type="molecule type" value="Genomic_DNA"/>
</dbReference>
<dbReference type="CDD" id="cd04730">
    <property type="entry name" value="NPD_like"/>
    <property type="match status" value="1"/>
</dbReference>
<evidence type="ECO:0000313" key="12">
    <source>
        <dbReference type="EMBL" id="SME91297.1"/>
    </source>
</evidence>
<evidence type="ECO:0000256" key="9">
    <source>
        <dbReference type="ARBA" id="ARBA00031155"/>
    </source>
</evidence>
<evidence type="ECO:0000256" key="2">
    <source>
        <dbReference type="ARBA" id="ARBA00009881"/>
    </source>
</evidence>
<evidence type="ECO:0000256" key="1">
    <source>
        <dbReference type="ARBA" id="ARBA00001917"/>
    </source>
</evidence>
<dbReference type="GO" id="GO:0000166">
    <property type="term" value="F:nucleotide binding"/>
    <property type="evidence" value="ECO:0007669"/>
    <property type="project" value="UniProtKB-KW"/>
</dbReference>
<dbReference type="SUPFAM" id="SSF51412">
    <property type="entry name" value="Inosine monophosphate dehydrogenase (IMPDH)"/>
    <property type="match status" value="1"/>
</dbReference>
<keyword evidence="8 12" id="KW-0503">Monooxygenase</keyword>
<evidence type="ECO:0000256" key="6">
    <source>
        <dbReference type="ARBA" id="ARBA00022741"/>
    </source>
</evidence>
<comment type="cofactor">
    <cofactor evidence="1">
        <name>FMN</name>
        <dbReference type="ChEBI" id="CHEBI:58210"/>
    </cofactor>
</comment>
<name>A0A1Y6B8P1_9PROT</name>
<reference evidence="12 13" key="1">
    <citation type="submission" date="2017-04" db="EMBL/GenBank/DDBJ databases">
        <authorList>
            <person name="Afonso C.L."/>
            <person name="Miller P.J."/>
            <person name="Scott M.A."/>
            <person name="Spackman E."/>
            <person name="Goraichik I."/>
            <person name="Dimitrov K.M."/>
            <person name="Suarez D.L."/>
            <person name="Swayne D.E."/>
        </authorList>
    </citation>
    <scope>NUCLEOTIDE SEQUENCE [LARGE SCALE GENOMIC DNA]</scope>
    <source>
        <strain evidence="12 13">USBA 355</strain>
    </source>
</reference>
<sequence>MAVRTALTERLGLELPIVQAPMAGVATPALAAAVSNAGGLGSLGSATLDAEALAGQIAEAGSLTQRPFNVNFFCHERPQDDQARTAAFRARLAGYYAEENLAAVPDPGESYLPFDEARLAVVLEARPAVVSFHFGLPRAEWLATIREAGCLTLATATTVEEARALEAAGIEVIVAQGWEAGGHRGTFRTPFERAQVGTLALVPQVVDAVACPVVAAGGIGDGRGIAAVLTLGAAAAQLGTSFVAAAESAAPALYRAALAGAGEADTRVTRLFTGRPARALVARYVAEMTPHETEVPDYPLPGPMVRPLTEAGLKRGVPDFHPLWSGQAARLARAEPAAAIVARLGRETEAALHRR</sequence>